<organism evidence="1">
    <name type="scientific">Arundo donax</name>
    <name type="common">Giant reed</name>
    <name type="synonym">Donax arundinaceus</name>
    <dbReference type="NCBI Taxonomy" id="35708"/>
    <lineage>
        <taxon>Eukaryota</taxon>
        <taxon>Viridiplantae</taxon>
        <taxon>Streptophyta</taxon>
        <taxon>Embryophyta</taxon>
        <taxon>Tracheophyta</taxon>
        <taxon>Spermatophyta</taxon>
        <taxon>Magnoliopsida</taxon>
        <taxon>Liliopsida</taxon>
        <taxon>Poales</taxon>
        <taxon>Poaceae</taxon>
        <taxon>PACMAD clade</taxon>
        <taxon>Arundinoideae</taxon>
        <taxon>Arundineae</taxon>
        <taxon>Arundo</taxon>
    </lineage>
</organism>
<reference evidence="1" key="2">
    <citation type="journal article" date="2015" name="Data Brief">
        <title>Shoot transcriptome of the giant reed, Arundo donax.</title>
        <authorList>
            <person name="Barrero R.A."/>
            <person name="Guerrero F.D."/>
            <person name="Moolhuijzen P."/>
            <person name="Goolsby J.A."/>
            <person name="Tidwell J."/>
            <person name="Bellgard S.E."/>
            <person name="Bellgard M.I."/>
        </authorList>
    </citation>
    <scope>NUCLEOTIDE SEQUENCE</scope>
    <source>
        <tissue evidence="1">Shoot tissue taken approximately 20 cm above the soil surface</tissue>
    </source>
</reference>
<reference evidence="1" key="1">
    <citation type="submission" date="2014-09" db="EMBL/GenBank/DDBJ databases">
        <authorList>
            <person name="Magalhaes I.L.F."/>
            <person name="Oliveira U."/>
            <person name="Santos F.R."/>
            <person name="Vidigal T.H.D.A."/>
            <person name="Brescovit A.D."/>
            <person name="Santos A.J."/>
        </authorList>
    </citation>
    <scope>NUCLEOTIDE SEQUENCE</scope>
    <source>
        <tissue evidence="1">Shoot tissue taken approximately 20 cm above the soil surface</tissue>
    </source>
</reference>
<evidence type="ECO:0000313" key="1">
    <source>
        <dbReference type="EMBL" id="JAD52214.1"/>
    </source>
</evidence>
<name>A0A0A9AKJ6_ARUDO</name>
<protein>
    <submittedName>
        <fullName evidence="1">Uncharacterized protein</fullName>
    </submittedName>
</protein>
<accession>A0A0A9AKJ6</accession>
<proteinExistence type="predicted"/>
<dbReference type="AlphaFoldDB" id="A0A0A9AKJ6"/>
<dbReference type="EMBL" id="GBRH01245681">
    <property type="protein sequence ID" value="JAD52214.1"/>
    <property type="molecule type" value="Transcribed_RNA"/>
</dbReference>
<sequence length="23" mass="2580">MPSSLSLVANMKFHASFICNLRI</sequence>